<dbReference type="PANTHER" id="PTHR47481">
    <property type="match status" value="1"/>
</dbReference>
<dbReference type="AlphaFoldDB" id="A0AAD8U0Z4"/>
<evidence type="ECO:0000313" key="1">
    <source>
        <dbReference type="EMBL" id="KAK1695727.1"/>
    </source>
</evidence>
<dbReference type="Proteomes" id="UP001231189">
    <property type="component" value="Unassembled WGS sequence"/>
</dbReference>
<dbReference type="PANTHER" id="PTHR47481:SF31">
    <property type="entry name" value="OS01G0873500 PROTEIN"/>
    <property type="match status" value="1"/>
</dbReference>
<organism evidence="1 2">
    <name type="scientific">Lolium multiflorum</name>
    <name type="common">Italian ryegrass</name>
    <name type="synonym">Lolium perenne subsp. multiflorum</name>
    <dbReference type="NCBI Taxonomy" id="4521"/>
    <lineage>
        <taxon>Eukaryota</taxon>
        <taxon>Viridiplantae</taxon>
        <taxon>Streptophyta</taxon>
        <taxon>Embryophyta</taxon>
        <taxon>Tracheophyta</taxon>
        <taxon>Spermatophyta</taxon>
        <taxon>Magnoliopsida</taxon>
        <taxon>Liliopsida</taxon>
        <taxon>Poales</taxon>
        <taxon>Poaceae</taxon>
        <taxon>BOP clade</taxon>
        <taxon>Pooideae</taxon>
        <taxon>Poodae</taxon>
        <taxon>Poeae</taxon>
        <taxon>Poeae Chloroplast Group 2 (Poeae type)</taxon>
        <taxon>Loliodinae</taxon>
        <taxon>Loliinae</taxon>
        <taxon>Lolium</taxon>
    </lineage>
</organism>
<reference evidence="1" key="1">
    <citation type="submission" date="2023-07" db="EMBL/GenBank/DDBJ databases">
        <title>A chromosome-level genome assembly of Lolium multiflorum.</title>
        <authorList>
            <person name="Chen Y."/>
            <person name="Copetti D."/>
            <person name="Kolliker R."/>
            <person name="Studer B."/>
        </authorList>
    </citation>
    <scope>NUCLEOTIDE SEQUENCE</scope>
    <source>
        <strain evidence="1">02402/16</strain>
        <tissue evidence="1">Leaf</tissue>
    </source>
</reference>
<comment type="caution">
    <text evidence="1">The sequence shown here is derived from an EMBL/GenBank/DDBJ whole genome shotgun (WGS) entry which is preliminary data.</text>
</comment>
<name>A0AAD8U0Z4_LOLMU</name>
<keyword evidence="2" id="KW-1185">Reference proteome</keyword>
<proteinExistence type="predicted"/>
<dbReference type="Pfam" id="PF14223">
    <property type="entry name" value="Retrotran_gag_2"/>
    <property type="match status" value="1"/>
</dbReference>
<sequence length="340" mass="37202">MATSSSTSTEINLGSPPTELLTRSNFSLWRAQVLPEIRGAELTGLLDGTDIAPPKLLEAANPEKDKEPIMVPNPQYKAWLSRDQKVLGYLLKSLSKEVLMHVLRMEHATDVWKAVEQMFVSQSVSKVTNLRIALANTKKHNLSTPAFFAKMQGFADEMAAAGKPLPDDELLLNYSRTYSPSNNAKRCLLPAMMEGSSPPLMQQLEHATAVVVVATDRAPMVAEKIGTMMINVMMTDVEKGVKMIGAEMIGIKMIVPASIIKGAVVVDEHLLVVAVAVDVVAAALRRGLMSLAKYVTERVIPPRIVGIAFRIMMMTMKLMHMGLTQIGTLTLEPRIISLVN</sequence>
<evidence type="ECO:0000313" key="2">
    <source>
        <dbReference type="Proteomes" id="UP001231189"/>
    </source>
</evidence>
<dbReference type="EMBL" id="JAUUTY010000001">
    <property type="protein sequence ID" value="KAK1695727.1"/>
    <property type="molecule type" value="Genomic_DNA"/>
</dbReference>
<accession>A0AAD8U0Z4</accession>
<gene>
    <name evidence="1" type="ORF">QYE76_012424</name>
</gene>
<protein>
    <recommendedName>
        <fullName evidence="3">Gag-pol polyprotein</fullName>
    </recommendedName>
</protein>
<evidence type="ECO:0008006" key="3">
    <source>
        <dbReference type="Google" id="ProtNLM"/>
    </source>
</evidence>